<evidence type="ECO:0000256" key="2">
    <source>
        <dbReference type="ARBA" id="ARBA00009508"/>
    </source>
</evidence>
<keyword evidence="9" id="KW-0496">Mitochondrion</keyword>
<dbReference type="GO" id="GO:0006120">
    <property type="term" value="P:mitochondrial electron transport, NADH to ubiquinone"/>
    <property type="evidence" value="ECO:0007669"/>
    <property type="project" value="InterPro"/>
</dbReference>
<evidence type="ECO:0000256" key="8">
    <source>
        <dbReference type="ARBA" id="ARBA00022990"/>
    </source>
</evidence>
<dbReference type="InterPro" id="IPR045292">
    <property type="entry name" value="Complex1_LYR_NDUFB9_LYRM3"/>
</dbReference>
<keyword evidence="10" id="KW-0472">Membrane</keyword>
<keyword evidence="8" id="KW-0007">Acetylation</keyword>
<evidence type="ECO:0000256" key="10">
    <source>
        <dbReference type="ARBA" id="ARBA00023136"/>
    </source>
</evidence>
<evidence type="ECO:0000256" key="9">
    <source>
        <dbReference type="ARBA" id="ARBA00023128"/>
    </source>
</evidence>
<protein>
    <recommendedName>
        <fullName evidence="3">NADH dehydrogenase [ubiquinone] 1 beta subcomplex subunit 9</fullName>
    </recommendedName>
    <alternativeName>
        <fullName evidence="11">Complex I-B22</fullName>
    </alternativeName>
    <alternativeName>
        <fullName evidence="12">NADH-ubiquinone oxidoreductase B22 subunit</fullName>
    </alternativeName>
</protein>
<dbReference type="PANTHER" id="PTHR12868">
    <property type="entry name" value="NADH-UBIQUINONE OXIDOREDUCTASE B22 SUBUNIT"/>
    <property type="match status" value="1"/>
</dbReference>
<dbReference type="PANTHER" id="PTHR12868:SF0">
    <property type="entry name" value="NADH DEHYDROGENASE [UBIQUINONE] 1 BETA SUBCOMPLEX SUBUNIT 9"/>
    <property type="match status" value="1"/>
</dbReference>
<dbReference type="GO" id="GO:0005743">
    <property type="term" value="C:mitochondrial inner membrane"/>
    <property type="evidence" value="ECO:0007669"/>
    <property type="project" value="UniProtKB-SubCell"/>
</dbReference>
<dbReference type="CDD" id="cd20263">
    <property type="entry name" value="Complex1_LYR_NDUFB9_LYRM3"/>
    <property type="match status" value="1"/>
</dbReference>
<keyword evidence="4" id="KW-0813">Transport</keyword>
<organism evidence="13 14">
    <name type="scientific">Phytophthora nicotianae</name>
    <name type="common">Potato buckeye rot agent</name>
    <name type="synonym">Phytophthora parasitica</name>
    <dbReference type="NCBI Taxonomy" id="4792"/>
    <lineage>
        <taxon>Eukaryota</taxon>
        <taxon>Sar</taxon>
        <taxon>Stramenopiles</taxon>
        <taxon>Oomycota</taxon>
        <taxon>Peronosporomycetes</taxon>
        <taxon>Peronosporales</taxon>
        <taxon>Peronosporaceae</taxon>
        <taxon>Phytophthora</taxon>
    </lineage>
</organism>
<sequence>MVKPVVNANMNKTFREVVGRFVGAPPQLSHKQKVQRLYKQSLKTLDSWVIDRRLWNEEATKIRAEFDANSKLDPESGLFMRNAPIPLDVCFPDGNIPEDVELSPLEGINIDMTPLPAKDTVFVDFSKKGYD</sequence>
<keyword evidence="7" id="KW-0249">Electron transport</keyword>
<evidence type="ECO:0000256" key="11">
    <source>
        <dbReference type="ARBA" id="ARBA00030192"/>
    </source>
</evidence>
<evidence type="ECO:0000256" key="12">
    <source>
        <dbReference type="ARBA" id="ARBA00032528"/>
    </source>
</evidence>
<keyword evidence="5" id="KW-0679">Respiratory chain</keyword>
<evidence type="ECO:0000256" key="5">
    <source>
        <dbReference type="ARBA" id="ARBA00022660"/>
    </source>
</evidence>
<evidence type="ECO:0000256" key="6">
    <source>
        <dbReference type="ARBA" id="ARBA00022792"/>
    </source>
</evidence>
<dbReference type="InterPro" id="IPR033034">
    <property type="entry name" value="NDUFB9"/>
</dbReference>
<proteinExistence type="inferred from homology"/>
<reference evidence="13 14" key="1">
    <citation type="submission" date="2015-11" db="EMBL/GenBank/DDBJ databases">
        <title>Genomes and virulence difference between two physiological races of Phytophthora nicotianae.</title>
        <authorList>
            <person name="Liu H."/>
            <person name="Ma X."/>
            <person name="Yu H."/>
            <person name="Fang D."/>
            <person name="Li Y."/>
            <person name="Wang X."/>
            <person name="Wang W."/>
            <person name="Dong Y."/>
            <person name="Xiao B."/>
        </authorList>
    </citation>
    <scope>NUCLEOTIDE SEQUENCE [LARGE SCALE GENOMIC DNA]</scope>
    <source>
        <strain evidence="14">race 1</strain>
    </source>
</reference>
<gene>
    <name evidence="13" type="ORF">AM588_10008455</name>
</gene>
<dbReference type="EMBL" id="LNFP01000052">
    <property type="protein sequence ID" value="KUF98864.1"/>
    <property type="molecule type" value="Genomic_DNA"/>
</dbReference>
<evidence type="ECO:0000313" key="13">
    <source>
        <dbReference type="EMBL" id="KUF98864.1"/>
    </source>
</evidence>
<comment type="subcellular location">
    <subcellularLocation>
        <location evidence="1">Mitochondrion inner membrane</location>
        <topology evidence="1">Peripheral membrane protein</topology>
        <orientation evidence="1">Matrix side</orientation>
    </subcellularLocation>
</comment>
<comment type="caution">
    <text evidence="13">The sequence shown here is derived from an EMBL/GenBank/DDBJ whole genome shotgun (WGS) entry which is preliminary data.</text>
</comment>
<dbReference type="Proteomes" id="UP000054636">
    <property type="component" value="Unassembled WGS sequence"/>
</dbReference>
<accession>A0A0W8DRG5</accession>
<evidence type="ECO:0000313" key="14">
    <source>
        <dbReference type="Proteomes" id="UP000054636"/>
    </source>
</evidence>
<evidence type="ECO:0000256" key="1">
    <source>
        <dbReference type="ARBA" id="ARBA00004443"/>
    </source>
</evidence>
<evidence type="ECO:0000256" key="4">
    <source>
        <dbReference type="ARBA" id="ARBA00022448"/>
    </source>
</evidence>
<evidence type="ECO:0000256" key="7">
    <source>
        <dbReference type="ARBA" id="ARBA00022982"/>
    </source>
</evidence>
<dbReference type="AlphaFoldDB" id="A0A0W8DRG5"/>
<comment type="similarity">
    <text evidence="2">Belongs to the complex I LYR family.</text>
</comment>
<name>A0A0W8DRG5_PHYNI</name>
<keyword evidence="6" id="KW-0999">Mitochondrion inner membrane</keyword>
<evidence type="ECO:0000256" key="3">
    <source>
        <dbReference type="ARBA" id="ARBA00018684"/>
    </source>
</evidence>